<organism evidence="1 2">
    <name type="scientific">Labeo rohita</name>
    <name type="common">Indian major carp</name>
    <name type="synonym">Cyprinus rohita</name>
    <dbReference type="NCBI Taxonomy" id="84645"/>
    <lineage>
        <taxon>Eukaryota</taxon>
        <taxon>Metazoa</taxon>
        <taxon>Chordata</taxon>
        <taxon>Craniata</taxon>
        <taxon>Vertebrata</taxon>
        <taxon>Euteleostomi</taxon>
        <taxon>Actinopterygii</taxon>
        <taxon>Neopterygii</taxon>
        <taxon>Teleostei</taxon>
        <taxon>Ostariophysi</taxon>
        <taxon>Cypriniformes</taxon>
        <taxon>Cyprinidae</taxon>
        <taxon>Labeoninae</taxon>
        <taxon>Labeonini</taxon>
        <taxon>Labeo</taxon>
    </lineage>
</organism>
<reference evidence="1 2" key="1">
    <citation type="submission" date="2018-03" db="EMBL/GenBank/DDBJ databases">
        <title>Draft genome sequence of Rohu Carp (Labeo rohita).</title>
        <authorList>
            <person name="Das P."/>
            <person name="Kushwaha B."/>
            <person name="Joshi C.G."/>
            <person name="Kumar D."/>
            <person name="Nagpure N.S."/>
            <person name="Sahoo L."/>
            <person name="Das S.P."/>
            <person name="Bit A."/>
            <person name="Patnaik S."/>
            <person name="Meher P.K."/>
            <person name="Jayasankar P."/>
            <person name="Koringa P.G."/>
            <person name="Patel N.V."/>
            <person name="Hinsu A.T."/>
            <person name="Kumar R."/>
            <person name="Pandey M."/>
            <person name="Agarwal S."/>
            <person name="Srivastava S."/>
            <person name="Singh M."/>
            <person name="Iquebal M.A."/>
            <person name="Jaiswal S."/>
            <person name="Angadi U.B."/>
            <person name="Kumar N."/>
            <person name="Raza M."/>
            <person name="Shah T.M."/>
            <person name="Rai A."/>
            <person name="Jena J.K."/>
        </authorList>
    </citation>
    <scope>NUCLEOTIDE SEQUENCE [LARGE SCALE GENOMIC DNA]</scope>
    <source>
        <strain evidence="1">DASCIFA01</strain>
        <tissue evidence="1">Testis</tissue>
    </source>
</reference>
<comment type="caution">
    <text evidence="1">The sequence shown here is derived from an EMBL/GenBank/DDBJ whole genome shotgun (WGS) entry which is preliminary data.</text>
</comment>
<protein>
    <submittedName>
        <fullName evidence="1">Uncharacterized protein</fullName>
    </submittedName>
</protein>
<keyword evidence="2" id="KW-1185">Reference proteome</keyword>
<proteinExistence type="predicted"/>
<accession>A0A498NUN6</accession>
<dbReference type="EMBL" id="QBIY01011093">
    <property type="protein sequence ID" value="RXN35673.1"/>
    <property type="molecule type" value="Genomic_DNA"/>
</dbReference>
<evidence type="ECO:0000313" key="1">
    <source>
        <dbReference type="EMBL" id="RXN35673.1"/>
    </source>
</evidence>
<dbReference type="AlphaFoldDB" id="A0A498NUN6"/>
<gene>
    <name evidence="1" type="ORF">ROHU_003627</name>
</gene>
<dbReference type="Proteomes" id="UP000290572">
    <property type="component" value="Unassembled WGS sequence"/>
</dbReference>
<name>A0A498NUN6_LABRO</name>
<evidence type="ECO:0000313" key="2">
    <source>
        <dbReference type="Proteomes" id="UP000290572"/>
    </source>
</evidence>
<sequence>MRHFRDALWKAAKNSPYLTKHHLRFAEDLSPEDRERRNKLWPLVEKARQQGRRAYFVGPKAFIDGKELVLQDMEVTE</sequence>